<evidence type="ECO:0000313" key="2">
    <source>
        <dbReference type="EMBL" id="KAK0151210.1"/>
    </source>
</evidence>
<sequence>MMITLFFHLRKIAKNQEERAHLSSFCGSALASVHCDHLLLVYWRFSATARRISGTPCFFVYVLCLILCEDLGKGGSAVSPAGFSVKGTSPTTVHVTAPFSPWSRSDTCTRATGVSTRTFSGTMAAPSRTGMRPIFRISTTGTLSFSSRTARTTVVRSVRGGWPRSLAVTVNLSWETSSLSILWRTLSHPDASSNRSRRRTDSVAAPKTYSTWPLTPTSRSDALTWRTGVPGGAFSAISASYTARSKRGLLSLTSVMATRRSACEERGGLPPSRTRRISSGRVRSGHRVAPCCASRRTQPCTAILDELIAINSVPAKIAVRCRGEQVHPALKRANHRDLKVQETLVLIKYHLTLRKLLPVDPPRACGELTCHIVNFKILRATLQGKGHVAVARARREAQVGGHVADLDVRGALLRHPRDALAEHVLTCPGAAEPLSSNATFTTQLHFRMKQRAKPSDSLHASYKTRVLFTKTFTARLQIQHTDLKWTVHRKKMNQRFPHQHNRPGRALLRERNAASLAAREERERRHGVQGNPAPNAPTPLWQRPASMPSSPSVWITATKPRTGSSICRTASVLTRIKPWQHITPTLIHLHWLPVKSHISYSSPTNPSMPLSPSTYPISFTPIPHPRICCPQTRVCSPAPGSTHSNLLTFRDRAFSVAAPALWNCLLATTHNAASLDTCKKRVKTYLFPKAYHLDGSSSVHRVLNWEPEGRRFKTSTDHRTECGQVAGEVPVHLLGAAELPLSKAPNP</sequence>
<gene>
    <name evidence="2" type="ORF">N1851_007690</name>
</gene>
<evidence type="ECO:0000256" key="1">
    <source>
        <dbReference type="SAM" id="MobiDB-lite"/>
    </source>
</evidence>
<reference evidence="2" key="1">
    <citation type="journal article" date="2023" name="Front. Mar. Sci.">
        <title>A new Merluccius polli reference genome to investigate the effects of global change in West African waters.</title>
        <authorList>
            <person name="Mateo J.L."/>
            <person name="Blanco-Fernandez C."/>
            <person name="Garcia-Vazquez E."/>
            <person name="Machado-Schiaffino G."/>
        </authorList>
    </citation>
    <scope>NUCLEOTIDE SEQUENCE</scope>
    <source>
        <strain evidence="2">C29</strain>
        <tissue evidence="2">Fin</tissue>
    </source>
</reference>
<keyword evidence="3" id="KW-1185">Reference proteome</keyword>
<dbReference type="AlphaFoldDB" id="A0AA47N3I5"/>
<dbReference type="EMBL" id="JAOPHQ010001418">
    <property type="protein sequence ID" value="KAK0151210.1"/>
    <property type="molecule type" value="Genomic_DNA"/>
</dbReference>
<dbReference type="Proteomes" id="UP001174136">
    <property type="component" value="Unassembled WGS sequence"/>
</dbReference>
<evidence type="ECO:0000313" key="3">
    <source>
        <dbReference type="Proteomes" id="UP001174136"/>
    </source>
</evidence>
<comment type="caution">
    <text evidence="2">The sequence shown here is derived from an EMBL/GenBank/DDBJ whole genome shotgun (WGS) entry which is preliminary data.</text>
</comment>
<feature type="region of interest" description="Disordered" evidence="1">
    <location>
        <begin position="515"/>
        <end position="546"/>
    </location>
</feature>
<proteinExistence type="predicted"/>
<name>A0AA47N3I5_MERPO</name>
<feature type="compositionally biased region" description="Basic and acidic residues" evidence="1">
    <location>
        <begin position="515"/>
        <end position="526"/>
    </location>
</feature>
<organism evidence="2 3">
    <name type="scientific">Merluccius polli</name>
    <name type="common">Benguela hake</name>
    <name type="synonym">Merluccius cadenati</name>
    <dbReference type="NCBI Taxonomy" id="89951"/>
    <lineage>
        <taxon>Eukaryota</taxon>
        <taxon>Metazoa</taxon>
        <taxon>Chordata</taxon>
        <taxon>Craniata</taxon>
        <taxon>Vertebrata</taxon>
        <taxon>Euteleostomi</taxon>
        <taxon>Actinopterygii</taxon>
        <taxon>Neopterygii</taxon>
        <taxon>Teleostei</taxon>
        <taxon>Neoteleostei</taxon>
        <taxon>Acanthomorphata</taxon>
        <taxon>Zeiogadaria</taxon>
        <taxon>Gadariae</taxon>
        <taxon>Gadiformes</taxon>
        <taxon>Gadoidei</taxon>
        <taxon>Merlucciidae</taxon>
        <taxon>Merluccius</taxon>
    </lineage>
</organism>
<accession>A0AA47N3I5</accession>
<protein>
    <submittedName>
        <fullName evidence="2">Uncharacterized protein</fullName>
    </submittedName>
</protein>